<dbReference type="HOGENOM" id="CLU_097318_0_0_1"/>
<dbReference type="GO" id="GO:0051015">
    <property type="term" value="F:actin filament binding"/>
    <property type="evidence" value="ECO:0007669"/>
    <property type="project" value="InterPro"/>
</dbReference>
<name>H2ZGP5_CIOSA</name>
<dbReference type="SUPFAM" id="SSF55753">
    <property type="entry name" value="Actin depolymerizing proteins"/>
    <property type="match status" value="1"/>
</dbReference>
<dbReference type="GeneTree" id="ENSGT00910000146374"/>
<dbReference type="PANTHER" id="PTHR11977">
    <property type="entry name" value="VILLIN"/>
    <property type="match status" value="1"/>
</dbReference>
<dbReference type="STRING" id="51511.ENSCSAVP00000016761"/>
<dbReference type="PANTHER" id="PTHR11977:SF130">
    <property type="entry name" value="SEVERIN"/>
    <property type="match status" value="1"/>
</dbReference>
<dbReference type="PRINTS" id="PR00597">
    <property type="entry name" value="GELSOLIN"/>
</dbReference>
<reference evidence="1" key="2">
    <citation type="submission" date="2025-08" db="UniProtKB">
        <authorList>
            <consortium name="Ensembl"/>
        </authorList>
    </citation>
    <scope>IDENTIFICATION</scope>
</reference>
<evidence type="ECO:0000313" key="2">
    <source>
        <dbReference type="Proteomes" id="UP000007875"/>
    </source>
</evidence>
<protein>
    <recommendedName>
        <fullName evidence="3">Gelsolin-like domain-containing protein</fullName>
    </recommendedName>
</protein>
<accession>H2ZGP5</accession>
<dbReference type="SMART" id="SM00262">
    <property type="entry name" value="GEL"/>
    <property type="match status" value="1"/>
</dbReference>
<dbReference type="InterPro" id="IPR007122">
    <property type="entry name" value="Villin/Gelsolin"/>
</dbReference>
<dbReference type="eggNOG" id="KOG0443">
    <property type="taxonomic scope" value="Eukaryota"/>
</dbReference>
<dbReference type="GO" id="GO:0005737">
    <property type="term" value="C:cytoplasm"/>
    <property type="evidence" value="ECO:0007669"/>
    <property type="project" value="TreeGrafter"/>
</dbReference>
<sequence>MGHTMANNMLGNRPLWVLEEGKETNDFFTSLGGRKEYTNNIIPKEPEVTRGALAFYCCEVDGRYNFKEIYGLTKQDLHSEDIVLIDIYDEVYIWLGSKVVKELASRSFPIAFRYLQQSHARGDMKTPVLLVKEGSEPNIFTRFISNWEDVQSDETAETRLTPSDVERLLLNIYGLPTYSVEELSTDCPAGVDPRKKEKYLSERDF</sequence>
<dbReference type="InParanoid" id="H2ZGP5"/>
<dbReference type="SUPFAM" id="SSF47050">
    <property type="entry name" value="VHP, Villin headpiece domain"/>
    <property type="match status" value="1"/>
</dbReference>
<evidence type="ECO:0000313" key="1">
    <source>
        <dbReference type="Ensembl" id="ENSCSAVP00000016761.1"/>
    </source>
</evidence>
<dbReference type="Ensembl" id="ENSCSAVT00000016943.1">
    <property type="protein sequence ID" value="ENSCSAVP00000016761.1"/>
    <property type="gene ID" value="ENSCSAVG00000009857.1"/>
</dbReference>
<dbReference type="AlphaFoldDB" id="H2ZGP5"/>
<dbReference type="Proteomes" id="UP000007875">
    <property type="component" value="Unassembled WGS sequence"/>
</dbReference>
<organism evidence="1 2">
    <name type="scientific">Ciona savignyi</name>
    <name type="common">Pacific transparent sea squirt</name>
    <dbReference type="NCBI Taxonomy" id="51511"/>
    <lineage>
        <taxon>Eukaryota</taxon>
        <taxon>Metazoa</taxon>
        <taxon>Chordata</taxon>
        <taxon>Tunicata</taxon>
        <taxon>Ascidiacea</taxon>
        <taxon>Phlebobranchia</taxon>
        <taxon>Cionidae</taxon>
        <taxon>Ciona</taxon>
    </lineage>
</organism>
<evidence type="ECO:0008006" key="3">
    <source>
        <dbReference type="Google" id="ProtNLM"/>
    </source>
</evidence>
<proteinExistence type="predicted"/>
<dbReference type="InterPro" id="IPR029006">
    <property type="entry name" value="ADF-H/Gelsolin-like_dom_sf"/>
</dbReference>
<reference evidence="2" key="1">
    <citation type="submission" date="2003-08" db="EMBL/GenBank/DDBJ databases">
        <authorList>
            <person name="Birren B."/>
            <person name="Nusbaum C."/>
            <person name="Abebe A."/>
            <person name="Abouelleil A."/>
            <person name="Adekoya E."/>
            <person name="Ait-zahra M."/>
            <person name="Allen N."/>
            <person name="Allen T."/>
            <person name="An P."/>
            <person name="Anderson M."/>
            <person name="Anderson S."/>
            <person name="Arachchi H."/>
            <person name="Armbruster J."/>
            <person name="Bachantsang P."/>
            <person name="Baldwin J."/>
            <person name="Barry A."/>
            <person name="Bayul T."/>
            <person name="Blitshsteyn B."/>
            <person name="Bloom T."/>
            <person name="Blye J."/>
            <person name="Boguslavskiy L."/>
            <person name="Borowsky M."/>
            <person name="Boukhgalter B."/>
            <person name="Brunache A."/>
            <person name="Butler J."/>
            <person name="Calixte N."/>
            <person name="Calvo S."/>
            <person name="Camarata J."/>
            <person name="Campo K."/>
            <person name="Chang J."/>
            <person name="Cheshatsang Y."/>
            <person name="Citroen M."/>
            <person name="Collymore A."/>
            <person name="Considine T."/>
            <person name="Cook A."/>
            <person name="Cooke P."/>
            <person name="Corum B."/>
            <person name="Cuomo C."/>
            <person name="David R."/>
            <person name="Dawoe T."/>
            <person name="Degray S."/>
            <person name="Dodge S."/>
            <person name="Dooley K."/>
            <person name="Dorje P."/>
            <person name="Dorjee K."/>
            <person name="Dorris L."/>
            <person name="Duffey N."/>
            <person name="Dupes A."/>
            <person name="Elkins T."/>
            <person name="Engels R."/>
            <person name="Erickson J."/>
            <person name="Farina A."/>
            <person name="Faro S."/>
            <person name="Ferreira P."/>
            <person name="Fischer H."/>
            <person name="Fitzgerald M."/>
            <person name="Foley K."/>
            <person name="Gage D."/>
            <person name="Galagan J."/>
            <person name="Gearin G."/>
            <person name="Gnerre S."/>
            <person name="Gnirke A."/>
            <person name="Goyette A."/>
            <person name="Graham J."/>
            <person name="Grandbois E."/>
            <person name="Gyaltsen K."/>
            <person name="Hafez N."/>
            <person name="Hagopian D."/>
            <person name="Hagos B."/>
            <person name="Hall J."/>
            <person name="Hatcher B."/>
            <person name="Heller A."/>
            <person name="Higgins H."/>
            <person name="Honan T."/>
            <person name="Horn A."/>
            <person name="Houde N."/>
            <person name="Hughes L."/>
            <person name="Hulme W."/>
            <person name="Husby E."/>
            <person name="Iliev I."/>
            <person name="Jaffe D."/>
            <person name="Jones C."/>
            <person name="Kamal M."/>
            <person name="Kamat A."/>
            <person name="Kamvysselis M."/>
            <person name="Karlsson E."/>
            <person name="Kells C."/>
            <person name="Kieu A."/>
            <person name="Kisner P."/>
            <person name="Kodira C."/>
            <person name="Kulbokas E."/>
            <person name="Labutti K."/>
            <person name="Lama D."/>
            <person name="Landers T."/>
            <person name="Leger J."/>
            <person name="Levine S."/>
            <person name="Lewis D."/>
            <person name="Lewis T."/>
            <person name="Lindblad-toh K."/>
            <person name="Liu X."/>
            <person name="Lokyitsang T."/>
            <person name="Lokyitsang Y."/>
            <person name="Lucien O."/>
            <person name="Lui A."/>
            <person name="Ma L.J."/>
            <person name="Mabbitt R."/>
            <person name="Macdonald J."/>
            <person name="Maclean C."/>
            <person name="Major J."/>
            <person name="Manning J."/>
            <person name="Marabella R."/>
            <person name="Maru K."/>
            <person name="Matthews C."/>
            <person name="Mauceli E."/>
            <person name="Mccarthy M."/>
            <person name="Mcdonough S."/>
            <person name="Mcghee T."/>
            <person name="Meldrim J."/>
            <person name="Meneus L."/>
            <person name="Mesirov J."/>
            <person name="Mihalev A."/>
            <person name="Mihova T."/>
            <person name="Mikkelsen T."/>
            <person name="Mlenga V."/>
            <person name="Moru K."/>
            <person name="Mozes J."/>
            <person name="Mulrain L."/>
            <person name="Munson G."/>
            <person name="Naylor J."/>
            <person name="Newes C."/>
            <person name="Nguyen C."/>
            <person name="Nguyen N."/>
            <person name="Nguyen T."/>
            <person name="Nicol R."/>
            <person name="Nielsen C."/>
            <person name="Nizzari M."/>
            <person name="Norbu C."/>
            <person name="Norbu N."/>
            <person name="O'donnell P."/>
            <person name="Okoawo O."/>
            <person name="O'leary S."/>
            <person name="Omotosho B."/>
            <person name="O'neill K."/>
            <person name="Osman S."/>
            <person name="Parker S."/>
            <person name="Perrin D."/>
            <person name="Phunkhang P."/>
            <person name="Piqani B."/>
            <person name="Purcell S."/>
            <person name="Rachupka T."/>
            <person name="Ramasamy U."/>
            <person name="Rameau R."/>
            <person name="Ray V."/>
            <person name="Raymond C."/>
            <person name="Retta R."/>
            <person name="Richardson S."/>
            <person name="Rise C."/>
            <person name="Rodriguez J."/>
            <person name="Rogers J."/>
            <person name="Rogov P."/>
            <person name="Rutman M."/>
            <person name="Schupbach R."/>
            <person name="Seaman C."/>
            <person name="Settipalli S."/>
            <person name="Sharpe T."/>
            <person name="Sheridan J."/>
            <person name="Sherpa N."/>
            <person name="Shi J."/>
            <person name="Smirnov S."/>
            <person name="Smith C."/>
            <person name="Sougnez C."/>
            <person name="Spencer B."/>
            <person name="Stalker J."/>
            <person name="Stange-thomann N."/>
            <person name="Stavropoulos S."/>
            <person name="Stetson K."/>
            <person name="Stone C."/>
            <person name="Stone S."/>
            <person name="Stubbs M."/>
            <person name="Talamas J."/>
            <person name="Tchuinga P."/>
            <person name="Tenzing P."/>
            <person name="Tesfaye S."/>
            <person name="Theodore J."/>
            <person name="Thoulutsang Y."/>
            <person name="Topham K."/>
            <person name="Towey S."/>
            <person name="Tsamla T."/>
            <person name="Tsomo N."/>
            <person name="Vallee D."/>
            <person name="Vassiliev H."/>
            <person name="Venkataraman V."/>
            <person name="Vinson J."/>
            <person name="Vo A."/>
            <person name="Wade C."/>
            <person name="Wang S."/>
            <person name="Wangchuk T."/>
            <person name="Wangdi T."/>
            <person name="Whittaker C."/>
            <person name="Wilkinson J."/>
            <person name="Wu Y."/>
            <person name="Wyman D."/>
            <person name="Yadav S."/>
            <person name="Yang S."/>
            <person name="Yang X."/>
            <person name="Yeager S."/>
            <person name="Yee E."/>
            <person name="Young G."/>
            <person name="Zainoun J."/>
            <person name="Zembeck L."/>
            <person name="Zimmer A."/>
            <person name="Zody M."/>
            <person name="Lander E."/>
        </authorList>
    </citation>
    <scope>NUCLEOTIDE SEQUENCE [LARGE SCALE GENOMIC DNA]</scope>
</reference>
<dbReference type="Gene3D" id="1.10.950.10">
    <property type="entry name" value="Villin headpiece domain"/>
    <property type="match status" value="1"/>
</dbReference>
<dbReference type="Gene3D" id="3.40.20.10">
    <property type="entry name" value="Severin"/>
    <property type="match status" value="1"/>
</dbReference>
<dbReference type="InterPro" id="IPR036886">
    <property type="entry name" value="Villin_headpiece_dom_sf"/>
</dbReference>
<reference evidence="1" key="3">
    <citation type="submission" date="2025-09" db="UniProtKB">
        <authorList>
            <consortium name="Ensembl"/>
        </authorList>
    </citation>
    <scope>IDENTIFICATION</scope>
</reference>
<dbReference type="GO" id="GO:0015629">
    <property type="term" value="C:actin cytoskeleton"/>
    <property type="evidence" value="ECO:0007669"/>
    <property type="project" value="TreeGrafter"/>
</dbReference>
<keyword evidence="2" id="KW-1185">Reference proteome</keyword>
<dbReference type="GO" id="GO:0008154">
    <property type="term" value="P:actin polymerization or depolymerization"/>
    <property type="evidence" value="ECO:0007669"/>
    <property type="project" value="TreeGrafter"/>
</dbReference>